<dbReference type="InterPro" id="IPR050266">
    <property type="entry name" value="AB_hydrolase_sf"/>
</dbReference>
<keyword evidence="2" id="KW-0378">Hydrolase</keyword>
<dbReference type="GO" id="GO:0016787">
    <property type="term" value="F:hydrolase activity"/>
    <property type="evidence" value="ECO:0007669"/>
    <property type="project" value="UniProtKB-KW"/>
</dbReference>
<feature type="domain" description="AB hydrolase-1" evidence="1">
    <location>
        <begin position="26"/>
        <end position="271"/>
    </location>
</feature>
<gene>
    <name evidence="2" type="ORF">GCM10022247_54780</name>
</gene>
<organism evidence="2 3">
    <name type="scientific">Allokutzneria multivorans</name>
    <dbReference type="NCBI Taxonomy" id="1142134"/>
    <lineage>
        <taxon>Bacteria</taxon>
        <taxon>Bacillati</taxon>
        <taxon>Actinomycetota</taxon>
        <taxon>Actinomycetes</taxon>
        <taxon>Pseudonocardiales</taxon>
        <taxon>Pseudonocardiaceae</taxon>
        <taxon>Allokutzneria</taxon>
    </lineage>
</organism>
<evidence type="ECO:0000313" key="3">
    <source>
        <dbReference type="Proteomes" id="UP001501747"/>
    </source>
</evidence>
<dbReference type="SUPFAM" id="SSF53474">
    <property type="entry name" value="alpha/beta-Hydrolases"/>
    <property type="match status" value="1"/>
</dbReference>
<reference evidence="3" key="1">
    <citation type="journal article" date="2019" name="Int. J. Syst. Evol. Microbiol.">
        <title>The Global Catalogue of Microorganisms (GCM) 10K type strain sequencing project: providing services to taxonomists for standard genome sequencing and annotation.</title>
        <authorList>
            <consortium name="The Broad Institute Genomics Platform"/>
            <consortium name="The Broad Institute Genome Sequencing Center for Infectious Disease"/>
            <person name="Wu L."/>
            <person name="Ma J."/>
        </authorList>
    </citation>
    <scope>NUCLEOTIDE SEQUENCE [LARGE SCALE GENOMIC DNA]</scope>
    <source>
        <strain evidence="3">JCM 17342</strain>
    </source>
</reference>
<evidence type="ECO:0000313" key="2">
    <source>
        <dbReference type="EMBL" id="GAA4023465.1"/>
    </source>
</evidence>
<dbReference type="Proteomes" id="UP001501747">
    <property type="component" value="Unassembled WGS sequence"/>
</dbReference>
<evidence type="ECO:0000259" key="1">
    <source>
        <dbReference type="Pfam" id="PF12697"/>
    </source>
</evidence>
<dbReference type="InterPro" id="IPR000073">
    <property type="entry name" value="AB_hydrolase_1"/>
</dbReference>
<dbReference type="RefSeq" id="WP_344880572.1">
    <property type="nucleotide sequence ID" value="NZ_BAABAL010000018.1"/>
</dbReference>
<dbReference type="Gene3D" id="3.40.50.1820">
    <property type="entry name" value="alpha/beta hydrolase"/>
    <property type="match status" value="1"/>
</dbReference>
<comment type="caution">
    <text evidence="2">The sequence shown here is derived from an EMBL/GenBank/DDBJ whole genome shotgun (WGS) entry which is preliminary data.</text>
</comment>
<dbReference type="EMBL" id="BAABAL010000018">
    <property type="protein sequence ID" value="GAA4023465.1"/>
    <property type="molecule type" value="Genomic_DNA"/>
</dbReference>
<proteinExistence type="predicted"/>
<name>A0ABP7TB46_9PSEU</name>
<protein>
    <submittedName>
        <fullName evidence="2">Alpha/beta hydrolase</fullName>
    </submittedName>
</protein>
<dbReference type="Pfam" id="PF12697">
    <property type="entry name" value="Abhydrolase_6"/>
    <property type="match status" value="1"/>
</dbReference>
<sequence length="281" mass="30785">MPTINLPSGAVAYRDAGPERSEAPPVVFVHPFLTNGAVWTRVADLLAERGIRSYAPDWPLGSHRTPMNPGADLSPRGVARHILDFLEALDLREVVLVGNDTGGALVQFVLDTDTSRVGRAVLLNCDAFENFPPFPFNVIFRLIKGPRRMKAGLYPMRSLLVRRSPLGFGLLGRSLDASLTRSWIEPALTSPGVRDDAVRFLRAIDPRELLDVSTRLKSFAGPVRIVWGTADRAFTPALGRRLQSAFRNAEFVEVPGARTLVQQDAPDVLAAQIADFTAVPR</sequence>
<dbReference type="PANTHER" id="PTHR43798">
    <property type="entry name" value="MONOACYLGLYCEROL LIPASE"/>
    <property type="match status" value="1"/>
</dbReference>
<accession>A0ABP7TB46</accession>
<dbReference type="InterPro" id="IPR029058">
    <property type="entry name" value="AB_hydrolase_fold"/>
</dbReference>
<keyword evidence="3" id="KW-1185">Reference proteome</keyword>